<accession>A0A6N8EI20</accession>
<protein>
    <submittedName>
        <fullName evidence="2">IS701 family transposase</fullName>
    </submittedName>
</protein>
<comment type="caution">
    <text evidence="2">The sequence shown here is derived from an EMBL/GenBank/DDBJ whole genome shotgun (WGS) entry which is preliminary data.</text>
</comment>
<sequence>MNQDFLEIYTDYLISTFGSATATGLASMLDDAVSHDQVTRFLSERDYTSRDLWLQVKSTVREIEQPDAVLIFDDTIQQKAWTDESELICWHYDHCANRTVKGVNLLNALYYSSGVSIPVDFRLIRKPLQFCDVATRRLKRASEVTKNTRLQEMFLQALQNQLVFRYVLMDSWFASKDNFELILSKHKHFVAVLKDNRLVALSQADKEQGRFVRVDSLQLADKQAVRGWLKGFEHE</sequence>
<keyword evidence="3" id="KW-1185">Reference proteome</keyword>
<organism evidence="2 3">
    <name type="scientific">Allochromatium palmeri</name>
    <dbReference type="NCBI Taxonomy" id="231048"/>
    <lineage>
        <taxon>Bacteria</taxon>
        <taxon>Pseudomonadati</taxon>
        <taxon>Pseudomonadota</taxon>
        <taxon>Gammaproteobacteria</taxon>
        <taxon>Chromatiales</taxon>
        <taxon>Chromatiaceae</taxon>
        <taxon>Allochromatium</taxon>
    </lineage>
</organism>
<dbReference type="EMBL" id="WNKT01000152">
    <property type="protein sequence ID" value="MTW23280.1"/>
    <property type="molecule type" value="Genomic_DNA"/>
</dbReference>
<dbReference type="OrthoDB" id="6112254at2"/>
<reference evidence="2 3" key="1">
    <citation type="submission" date="2019-11" db="EMBL/GenBank/DDBJ databases">
        <title>Whole-genome sequence of the anaerobic purple sulfur bacterium Allochromatium palmeri DSM 15591.</title>
        <authorList>
            <person name="Kyndt J.A."/>
            <person name="Meyer T.E."/>
        </authorList>
    </citation>
    <scope>NUCLEOTIDE SEQUENCE [LARGE SCALE GENOMIC DNA]</scope>
    <source>
        <strain evidence="2 3">DSM 15591</strain>
    </source>
</reference>
<dbReference type="Proteomes" id="UP000434044">
    <property type="component" value="Unassembled WGS sequence"/>
</dbReference>
<gene>
    <name evidence="2" type="ORF">GJ668_19880</name>
</gene>
<name>A0A6N8EI20_9GAMM</name>
<dbReference type="RefSeq" id="WP_155451808.1">
    <property type="nucleotide sequence ID" value="NZ_WNKT01000152.1"/>
</dbReference>
<dbReference type="InterPro" id="IPR038721">
    <property type="entry name" value="IS701-like_DDE_dom"/>
</dbReference>
<feature type="non-terminal residue" evidence="2">
    <location>
        <position position="235"/>
    </location>
</feature>
<evidence type="ECO:0000313" key="2">
    <source>
        <dbReference type="EMBL" id="MTW23280.1"/>
    </source>
</evidence>
<dbReference type="Pfam" id="PF13546">
    <property type="entry name" value="DDE_5"/>
    <property type="match status" value="1"/>
</dbReference>
<dbReference type="SUPFAM" id="SSF53098">
    <property type="entry name" value="Ribonuclease H-like"/>
    <property type="match status" value="1"/>
</dbReference>
<proteinExistence type="predicted"/>
<dbReference type="AlphaFoldDB" id="A0A6N8EI20"/>
<dbReference type="InterPro" id="IPR012337">
    <property type="entry name" value="RNaseH-like_sf"/>
</dbReference>
<evidence type="ECO:0000259" key="1">
    <source>
        <dbReference type="Pfam" id="PF13546"/>
    </source>
</evidence>
<evidence type="ECO:0000313" key="3">
    <source>
        <dbReference type="Proteomes" id="UP000434044"/>
    </source>
</evidence>
<feature type="domain" description="Transposase IS701-like DDE" evidence="1">
    <location>
        <begin position="6"/>
        <end position="199"/>
    </location>
</feature>